<dbReference type="EMBL" id="JAYMRP010000018">
    <property type="protein sequence ID" value="MFB8775241.1"/>
    <property type="molecule type" value="Genomic_DNA"/>
</dbReference>
<comment type="caution">
    <text evidence="3">The sequence shown here is derived from an EMBL/GenBank/DDBJ whole genome shotgun (WGS) entry which is preliminary data.</text>
</comment>
<accession>A0ABV5EEG5</accession>
<reference evidence="3 4" key="1">
    <citation type="submission" date="2024-01" db="EMBL/GenBank/DDBJ databases">
        <title>Genome mining of biosynthetic gene clusters to explore secondary metabolites of Streptomyces sp.</title>
        <authorList>
            <person name="Baig A."/>
            <person name="Ajitkumar Shintre N."/>
            <person name="Kumar H."/>
            <person name="Anbarasu A."/>
            <person name="Ramaiah S."/>
        </authorList>
    </citation>
    <scope>NUCLEOTIDE SEQUENCE [LARGE SCALE GENOMIC DNA]</scope>
    <source>
        <strain evidence="3 4">A57</strain>
    </source>
</reference>
<dbReference type="Pfam" id="PF14200">
    <property type="entry name" value="RicinB_lectin_2"/>
    <property type="match status" value="1"/>
</dbReference>
<feature type="region of interest" description="Disordered" evidence="1">
    <location>
        <begin position="153"/>
        <end position="263"/>
    </location>
</feature>
<dbReference type="SMART" id="SM00458">
    <property type="entry name" value="RICIN"/>
    <property type="match status" value="1"/>
</dbReference>
<feature type="region of interest" description="Disordered" evidence="1">
    <location>
        <begin position="1"/>
        <end position="131"/>
    </location>
</feature>
<evidence type="ECO:0000259" key="2">
    <source>
        <dbReference type="SMART" id="SM00458"/>
    </source>
</evidence>
<evidence type="ECO:0000313" key="4">
    <source>
        <dbReference type="Proteomes" id="UP001585080"/>
    </source>
</evidence>
<sequence length="422" mass="42562">MPKPEGETPSPSPAVRRASVLPAVAAEPGPALAPPSGARGAAREEGDDATTAITPGTAPDSETPPEPVSSAHAAQAAQTVPTSARSAPDNTTAPDPATSSATATSATAPAPPAEGRTAVGDDGTTPGRPTKPLLAAAAIVGTVLVGVPLVLLGRGVDDDPGKPDRAQVLGGTYLPGDGDGGGGGAGTDRYAASSPSTTPQSPPAKQPEKGAESAPPEEPGKAAALPATTPTEGAESPSTAPSGSPAPKRKTQTVRTTGPYVPQGADFRTTARLLVKNVMTGMCVDVPGYGKGTPDGPVNQFPCARTGDNQLWDLVVTGDGAGPSGADLFVIRNSVDGYCLDLPDYGGRASGTPVSEYHCNGTIADNQLWYLDKRSEGKFWIRSYSSGNRCLDVSGFNGVGGRDARLTIYDCAASDDHLWSFS</sequence>
<feature type="domain" description="Ricin B lectin" evidence="2">
    <location>
        <begin position="269"/>
        <end position="422"/>
    </location>
</feature>
<dbReference type="InterPro" id="IPR000772">
    <property type="entry name" value="Ricin_B_lectin"/>
</dbReference>
<feature type="compositionally biased region" description="Basic and acidic residues" evidence="1">
    <location>
        <begin position="155"/>
        <end position="165"/>
    </location>
</feature>
<keyword evidence="4" id="KW-1185">Reference proteome</keyword>
<dbReference type="CDD" id="cd00161">
    <property type="entry name" value="beta-trefoil_Ricin-like"/>
    <property type="match status" value="1"/>
</dbReference>
<feature type="compositionally biased region" description="Low complexity" evidence="1">
    <location>
        <begin position="234"/>
        <end position="246"/>
    </location>
</feature>
<evidence type="ECO:0000256" key="1">
    <source>
        <dbReference type="SAM" id="MobiDB-lite"/>
    </source>
</evidence>
<dbReference type="Gene3D" id="2.80.10.50">
    <property type="match status" value="1"/>
</dbReference>
<name>A0ABV5EEG5_9ACTN</name>
<dbReference type="Proteomes" id="UP001585080">
    <property type="component" value="Unassembled WGS sequence"/>
</dbReference>
<evidence type="ECO:0000313" key="3">
    <source>
        <dbReference type="EMBL" id="MFB8775241.1"/>
    </source>
</evidence>
<organism evidence="3 4">
    <name type="scientific">Streptomyces broussonetiae</name>
    <dbReference type="NCBI Taxonomy" id="2686304"/>
    <lineage>
        <taxon>Bacteria</taxon>
        <taxon>Bacillati</taxon>
        <taxon>Actinomycetota</taxon>
        <taxon>Actinomycetes</taxon>
        <taxon>Kitasatosporales</taxon>
        <taxon>Streptomycetaceae</taxon>
        <taxon>Streptomyces</taxon>
    </lineage>
</organism>
<feature type="compositionally biased region" description="Low complexity" evidence="1">
    <location>
        <begin position="187"/>
        <end position="199"/>
    </location>
</feature>
<feature type="compositionally biased region" description="Low complexity" evidence="1">
    <location>
        <begin position="91"/>
        <end position="108"/>
    </location>
</feature>
<dbReference type="RefSeq" id="WP_376733871.1">
    <property type="nucleotide sequence ID" value="NZ_JAYMRP010000018.1"/>
</dbReference>
<feature type="compositionally biased region" description="Polar residues" evidence="1">
    <location>
        <begin position="76"/>
        <end position="90"/>
    </location>
</feature>
<proteinExistence type="predicted"/>
<feature type="compositionally biased region" description="Gly residues" evidence="1">
    <location>
        <begin position="177"/>
        <end position="186"/>
    </location>
</feature>
<gene>
    <name evidence="3" type="ORF">VSS16_21300</name>
</gene>
<dbReference type="SUPFAM" id="SSF50370">
    <property type="entry name" value="Ricin B-like lectins"/>
    <property type="match status" value="1"/>
</dbReference>
<protein>
    <submittedName>
        <fullName evidence="3">RICIN domain-containing protein</fullName>
    </submittedName>
</protein>
<dbReference type="PROSITE" id="PS50231">
    <property type="entry name" value="RICIN_B_LECTIN"/>
    <property type="match status" value="1"/>
</dbReference>
<dbReference type="InterPro" id="IPR035992">
    <property type="entry name" value="Ricin_B-like_lectins"/>
</dbReference>